<evidence type="ECO:0000313" key="3">
    <source>
        <dbReference type="Proteomes" id="UP000512167"/>
    </source>
</evidence>
<reference evidence="2 3" key="1">
    <citation type="submission" date="2020-04" db="EMBL/GenBank/DDBJ databases">
        <authorList>
            <person name="Zheng R.K."/>
            <person name="Sun C.M."/>
        </authorList>
    </citation>
    <scope>NUCLEOTIDE SEQUENCE [LARGE SCALE GENOMIC DNA]</scope>
    <source>
        <strain evidence="3">zrk29</strain>
    </source>
</reference>
<dbReference type="SUPFAM" id="SSF46785">
    <property type="entry name" value="Winged helix' DNA-binding domain"/>
    <property type="match status" value="1"/>
</dbReference>
<keyword evidence="3" id="KW-1185">Reference proteome</keyword>
<name>A0A7L6N6L8_9MOLU</name>
<proteinExistence type="predicted"/>
<dbReference type="Pfam" id="PF03551">
    <property type="entry name" value="PadR"/>
    <property type="match status" value="1"/>
</dbReference>
<evidence type="ECO:0000313" key="2">
    <source>
        <dbReference type="EMBL" id="QLY40897.1"/>
    </source>
</evidence>
<dbReference type="PANTHER" id="PTHR33169">
    <property type="entry name" value="PADR-FAMILY TRANSCRIPTIONAL REGULATOR"/>
    <property type="match status" value="1"/>
</dbReference>
<dbReference type="RefSeq" id="WP_312031751.1">
    <property type="nucleotide sequence ID" value="NZ_CP051151.1"/>
</dbReference>
<feature type="domain" description="Transcription regulator PadR N-terminal" evidence="1">
    <location>
        <begin position="14"/>
        <end position="78"/>
    </location>
</feature>
<dbReference type="Proteomes" id="UP000512167">
    <property type="component" value="Chromosome"/>
</dbReference>
<organism evidence="2 3">
    <name type="scientific">Hujiaoplasma nucleasis</name>
    <dbReference type="NCBI Taxonomy" id="2725268"/>
    <lineage>
        <taxon>Bacteria</taxon>
        <taxon>Bacillati</taxon>
        <taxon>Mycoplasmatota</taxon>
        <taxon>Mollicutes</taxon>
        <taxon>Candidatus Izemoplasmatales</taxon>
        <taxon>Hujiaoplasmataceae</taxon>
        <taxon>Hujiaoplasma</taxon>
    </lineage>
</organism>
<dbReference type="InterPro" id="IPR036390">
    <property type="entry name" value="WH_DNA-bd_sf"/>
</dbReference>
<dbReference type="InterPro" id="IPR036388">
    <property type="entry name" value="WH-like_DNA-bd_sf"/>
</dbReference>
<protein>
    <submittedName>
        <fullName evidence="2">PadR family transcriptional regulator</fullName>
    </submittedName>
</protein>
<gene>
    <name evidence="2" type="ORF">HF295_08525</name>
</gene>
<dbReference type="KEGG" id="tbk:HF295_08525"/>
<dbReference type="InterPro" id="IPR052509">
    <property type="entry name" value="Metal_resp_DNA-bind_regulator"/>
</dbReference>
<evidence type="ECO:0000259" key="1">
    <source>
        <dbReference type="Pfam" id="PF03551"/>
    </source>
</evidence>
<accession>A0A7L6N6L8</accession>
<dbReference type="InterPro" id="IPR005149">
    <property type="entry name" value="Tscrpt_reg_PadR_N"/>
</dbReference>
<dbReference type="PANTHER" id="PTHR33169:SF24">
    <property type="entry name" value="TRANSCRIPTIONAL REGULATOR, PADR FAMILY"/>
    <property type="match status" value="1"/>
</dbReference>
<sequence length="120" mass="14342">MNAQFKRGIIELCVLSELAQEDMYGYQIINEISLHLDVNENTIYPILRRLTKEGYFQTYLQESSGGPPRKYYKMTEQGFNFYLKLRDEWDRFIGGVYDILNKGGKKNEEILRRFKKRTEK</sequence>
<dbReference type="EMBL" id="CP051151">
    <property type="protein sequence ID" value="QLY40897.1"/>
    <property type="molecule type" value="Genomic_DNA"/>
</dbReference>
<dbReference type="Gene3D" id="1.10.10.10">
    <property type="entry name" value="Winged helix-like DNA-binding domain superfamily/Winged helix DNA-binding domain"/>
    <property type="match status" value="1"/>
</dbReference>
<dbReference type="AlphaFoldDB" id="A0A7L6N6L8"/>